<reference evidence="7" key="1">
    <citation type="submission" date="2012-11" db="EMBL/GenBank/DDBJ databases">
        <title>Permanent draft genomes of Rhodopirellula europaea strain SH398 and 6C.</title>
        <authorList>
            <person name="Richter M."/>
            <person name="Richter-Heitmann T."/>
            <person name="Frank C."/>
            <person name="Harder J."/>
            <person name="Glockner F.O."/>
        </authorList>
    </citation>
    <scope>NUCLEOTIDE SEQUENCE</scope>
    <source>
        <strain evidence="7">6C</strain>
    </source>
</reference>
<evidence type="ECO:0000256" key="3">
    <source>
        <dbReference type="ARBA" id="ARBA00023004"/>
    </source>
</evidence>
<dbReference type="SUPFAM" id="SSF46626">
    <property type="entry name" value="Cytochrome c"/>
    <property type="match status" value="1"/>
</dbReference>
<keyword evidence="8" id="KW-1185">Reference proteome</keyword>
<dbReference type="GO" id="GO:0004130">
    <property type="term" value="F:cytochrome-c peroxidase activity"/>
    <property type="evidence" value="ECO:0007669"/>
    <property type="project" value="TreeGrafter"/>
</dbReference>
<organism evidence="7 8">
    <name type="scientific">Rhodopirellula europaea 6C</name>
    <dbReference type="NCBI Taxonomy" id="1263867"/>
    <lineage>
        <taxon>Bacteria</taxon>
        <taxon>Pseudomonadati</taxon>
        <taxon>Planctomycetota</taxon>
        <taxon>Planctomycetia</taxon>
        <taxon>Pirellulales</taxon>
        <taxon>Pirellulaceae</taxon>
        <taxon>Rhodopirellula</taxon>
    </lineage>
</organism>
<evidence type="ECO:0000256" key="5">
    <source>
        <dbReference type="SAM" id="Phobius"/>
    </source>
</evidence>
<dbReference type="RefSeq" id="WP_008661029.1">
    <property type="nucleotide sequence ID" value="NZ_ANMO01000232.1"/>
</dbReference>
<reference evidence="7" key="2">
    <citation type="journal article" date="2013" name="Mar. Genomics">
        <title>Expression of sulfatases in Rhodopirellula baltica and the diversity of sulfatases in the genus Rhodopirellula.</title>
        <authorList>
            <person name="Wegner C.E."/>
            <person name="Richter-Heitmann T."/>
            <person name="Klindworth A."/>
            <person name="Klockow C."/>
            <person name="Richter M."/>
            <person name="Achstetter T."/>
            <person name="Glockner F.O."/>
            <person name="Harder J."/>
        </authorList>
    </citation>
    <scope>NUCLEOTIDE SEQUENCE [LARGE SCALE GENOMIC DNA]</scope>
    <source>
        <strain evidence="7">6C</strain>
    </source>
</reference>
<feature type="transmembrane region" description="Helical" evidence="5">
    <location>
        <begin position="49"/>
        <end position="70"/>
    </location>
</feature>
<accession>M2A405</accession>
<sequence>MGTTVPFRRADCLQFGSRTLNSRSHPSFQRFESMIRCCFPSDRRHFATLLRLIAGCVLLLALPATCPGVFATELGKTSADSGSNVSQSEARAIELGWEVLTQKALLPSDFSQDVIDDIWRSWPEEARAKVENASPEDRLRAIYHRYGLSQRPELIVRNDGVATFESHEETGSVGPPMQYVVDEDGNWTMNCLSCHGGSVYGVPTPGAPNNRYALQTLTEEVRSTKFRLGKPLGRMELGSLVIPLGTTNGTTNAVVFGMGLMQYRDSQLNVVPNTPQTFVHHDMDAPPWWHFYKRPYLYIDGFAQKGHRGLMQFTLVPENGPDFYRDHEDDFRNVFAFLSSLRAPKYDGPINEDLAETGRHLFEQTCSRCHGTYGKDGGSYPNQMVVIDEIGTDPVRFEALSSEGRQKYADSWFAELEPGKSQETLVSPEGYVAPPLDGVWASPPYFHNGSVPTLWHVLHPEERPTVWRRSEEAIDRDRVGFQIELAEKVPLFQPDVQIRRSYFDTRRFGKSAAGHDYPNELNEAEKRAVLEYLKTL</sequence>
<dbReference type="AlphaFoldDB" id="M2A405"/>
<evidence type="ECO:0000256" key="4">
    <source>
        <dbReference type="PROSITE-ProRule" id="PRU00433"/>
    </source>
</evidence>
<gene>
    <name evidence="7" type="ORF">RE6C_05200</name>
</gene>
<evidence type="ECO:0000259" key="6">
    <source>
        <dbReference type="PROSITE" id="PS51007"/>
    </source>
</evidence>
<keyword evidence="2 4" id="KW-0479">Metal-binding</keyword>
<keyword evidence="5" id="KW-0812">Transmembrane</keyword>
<feature type="domain" description="Cytochrome c" evidence="6">
    <location>
        <begin position="353"/>
        <end position="536"/>
    </location>
</feature>
<keyword evidence="1 4" id="KW-0349">Heme</keyword>
<comment type="caution">
    <text evidence="7">The sequence shown here is derived from an EMBL/GenBank/DDBJ whole genome shotgun (WGS) entry which is preliminary data.</text>
</comment>
<keyword evidence="5" id="KW-0472">Membrane</keyword>
<dbReference type="GO" id="GO:0046872">
    <property type="term" value="F:metal ion binding"/>
    <property type="evidence" value="ECO:0007669"/>
    <property type="project" value="UniProtKB-KW"/>
</dbReference>
<dbReference type="Gene3D" id="1.10.760.10">
    <property type="entry name" value="Cytochrome c-like domain"/>
    <property type="match status" value="1"/>
</dbReference>
<dbReference type="InterPro" id="IPR036909">
    <property type="entry name" value="Cyt_c-like_dom_sf"/>
</dbReference>
<keyword evidence="3 4" id="KW-0408">Iron</keyword>
<dbReference type="Pfam" id="PF21419">
    <property type="entry name" value="RoxA-like_Cyt-c"/>
    <property type="match status" value="1"/>
</dbReference>
<dbReference type="PROSITE" id="PS51007">
    <property type="entry name" value="CYTC"/>
    <property type="match status" value="1"/>
</dbReference>
<protein>
    <recommendedName>
        <fullName evidence="6">Cytochrome c domain-containing protein</fullName>
    </recommendedName>
</protein>
<name>M2A405_9BACT</name>
<dbReference type="Proteomes" id="UP000011529">
    <property type="component" value="Unassembled WGS sequence"/>
</dbReference>
<evidence type="ECO:0000313" key="7">
    <source>
        <dbReference type="EMBL" id="EMB14116.1"/>
    </source>
</evidence>
<dbReference type="EMBL" id="ANMO01000232">
    <property type="protein sequence ID" value="EMB14116.1"/>
    <property type="molecule type" value="Genomic_DNA"/>
</dbReference>
<keyword evidence="5" id="KW-1133">Transmembrane helix</keyword>
<evidence type="ECO:0000256" key="2">
    <source>
        <dbReference type="ARBA" id="ARBA00022723"/>
    </source>
</evidence>
<dbReference type="GO" id="GO:0020037">
    <property type="term" value="F:heme binding"/>
    <property type="evidence" value="ECO:0007669"/>
    <property type="project" value="InterPro"/>
</dbReference>
<dbReference type="GO" id="GO:0009055">
    <property type="term" value="F:electron transfer activity"/>
    <property type="evidence" value="ECO:0007669"/>
    <property type="project" value="InterPro"/>
</dbReference>
<evidence type="ECO:0000313" key="8">
    <source>
        <dbReference type="Proteomes" id="UP000011529"/>
    </source>
</evidence>
<dbReference type="InterPro" id="IPR051395">
    <property type="entry name" value="Cytochrome_c_Peroxidase/MauG"/>
</dbReference>
<proteinExistence type="predicted"/>
<dbReference type="PATRIC" id="fig|1263867.3.peg.5569"/>
<dbReference type="PANTHER" id="PTHR30600">
    <property type="entry name" value="CYTOCHROME C PEROXIDASE-RELATED"/>
    <property type="match status" value="1"/>
</dbReference>
<dbReference type="PANTHER" id="PTHR30600:SF9">
    <property type="entry name" value="BLR7738 PROTEIN"/>
    <property type="match status" value="1"/>
</dbReference>
<evidence type="ECO:0000256" key="1">
    <source>
        <dbReference type="ARBA" id="ARBA00022617"/>
    </source>
</evidence>
<dbReference type="InterPro" id="IPR009056">
    <property type="entry name" value="Cyt_c-like_dom"/>
</dbReference>